<protein>
    <submittedName>
        <fullName evidence="1">Uncharacterized protein</fullName>
    </submittedName>
</protein>
<organism evidence="1 2">
    <name type="scientific">Stephania cephalantha</name>
    <dbReference type="NCBI Taxonomy" id="152367"/>
    <lineage>
        <taxon>Eukaryota</taxon>
        <taxon>Viridiplantae</taxon>
        <taxon>Streptophyta</taxon>
        <taxon>Embryophyta</taxon>
        <taxon>Tracheophyta</taxon>
        <taxon>Spermatophyta</taxon>
        <taxon>Magnoliopsida</taxon>
        <taxon>Ranunculales</taxon>
        <taxon>Menispermaceae</taxon>
        <taxon>Menispermoideae</taxon>
        <taxon>Cissampelideae</taxon>
        <taxon>Stephania</taxon>
    </lineage>
</organism>
<reference evidence="1 2" key="1">
    <citation type="submission" date="2024-01" db="EMBL/GenBank/DDBJ databases">
        <title>Genome assemblies of Stephania.</title>
        <authorList>
            <person name="Yang L."/>
        </authorList>
    </citation>
    <scope>NUCLEOTIDE SEQUENCE [LARGE SCALE GENOMIC DNA]</scope>
    <source>
        <strain evidence="1">JXDWG</strain>
        <tissue evidence="1">Leaf</tissue>
    </source>
</reference>
<dbReference type="AlphaFoldDB" id="A0AAP0NU00"/>
<comment type="caution">
    <text evidence="1">The sequence shown here is derived from an EMBL/GenBank/DDBJ whole genome shotgun (WGS) entry which is preliminary data.</text>
</comment>
<dbReference type="EMBL" id="JBBNAG010000007">
    <property type="protein sequence ID" value="KAK9119108.1"/>
    <property type="molecule type" value="Genomic_DNA"/>
</dbReference>
<evidence type="ECO:0000313" key="1">
    <source>
        <dbReference type="EMBL" id="KAK9119108.1"/>
    </source>
</evidence>
<dbReference type="Proteomes" id="UP001419268">
    <property type="component" value="Unassembled WGS sequence"/>
</dbReference>
<sequence length="188" mass="21849">MNDLHLIQLRKIRKKPHNKKILKNKAKKKVENEAKNKAMKEVKKVEVIVTVRKMKPMMMKGKVEKKREMKVKVEIKMGKEMKVEMTKRVETKEEEEEDDEDEVKVVAERTIAKGRSKAKLGTTKCKKLADDPSTPFPVVIEDGDDIYDRIRWVVEVVTVWKVLPLRVGDRAYAVKMTDEVLKHLTVIG</sequence>
<gene>
    <name evidence="1" type="ORF">Scep_017201</name>
</gene>
<evidence type="ECO:0000313" key="2">
    <source>
        <dbReference type="Proteomes" id="UP001419268"/>
    </source>
</evidence>
<proteinExistence type="predicted"/>
<name>A0AAP0NU00_9MAGN</name>
<keyword evidence="2" id="KW-1185">Reference proteome</keyword>
<accession>A0AAP0NU00</accession>